<protein>
    <submittedName>
        <fullName evidence="2">Uncharacterized protein</fullName>
    </submittedName>
</protein>
<comment type="caution">
    <text evidence="2">The sequence shown here is derived from an EMBL/GenBank/DDBJ whole genome shotgun (WGS) entry which is preliminary data.</text>
</comment>
<dbReference type="Proteomes" id="UP000030161">
    <property type="component" value="Unassembled WGS sequence"/>
</dbReference>
<dbReference type="EMBL" id="AJIX01000033">
    <property type="protein sequence ID" value="KGR07283.1"/>
    <property type="molecule type" value="Genomic_DNA"/>
</dbReference>
<gene>
    <name evidence="2" type="ORF">MG3_04559</name>
</gene>
<organism evidence="2 3">
    <name type="scientific">Candida albicans P78048</name>
    <dbReference type="NCBI Taxonomy" id="1094989"/>
    <lineage>
        <taxon>Eukaryota</taxon>
        <taxon>Fungi</taxon>
        <taxon>Dikarya</taxon>
        <taxon>Ascomycota</taxon>
        <taxon>Saccharomycotina</taxon>
        <taxon>Pichiomycetes</taxon>
        <taxon>Debaryomycetaceae</taxon>
        <taxon>Candida/Lodderomyces clade</taxon>
        <taxon>Candida</taxon>
    </lineage>
</organism>
<reference evidence="2 3" key="1">
    <citation type="submission" date="2013-12" db="EMBL/GenBank/DDBJ databases">
        <title>The Genome Sequence of Candida albicans P78048.</title>
        <authorList>
            <consortium name="The Broad Institute Genome Sequencing Platform"/>
            <consortium name="The Broad Institute Genome Sequencing Center for Infectious Disease"/>
            <person name="Cuomo C."/>
            <person name="Bennett R."/>
            <person name="Hirakawa M."/>
            <person name="Noverr M."/>
            <person name="Mitchell A."/>
            <person name="Young S.K."/>
            <person name="Zeng Q."/>
            <person name="Gargeya S."/>
            <person name="Fitzgerald M."/>
            <person name="Abouelleil A."/>
            <person name="Alvarado L."/>
            <person name="Berlin A.M."/>
            <person name="Chapman S.B."/>
            <person name="Dewar J."/>
            <person name="Goldberg J."/>
            <person name="Griggs A."/>
            <person name="Gujja S."/>
            <person name="Hansen M."/>
            <person name="Howarth C."/>
            <person name="Imamovic A."/>
            <person name="Larimer J."/>
            <person name="McCowan C."/>
            <person name="Murphy C."/>
            <person name="Pearson M."/>
            <person name="Priest M."/>
            <person name="Roberts A."/>
            <person name="Saif S."/>
            <person name="Shea T."/>
            <person name="Sykes S."/>
            <person name="Wortman J."/>
            <person name="Nusbaum C."/>
            <person name="Birren B."/>
        </authorList>
    </citation>
    <scope>NUCLEOTIDE SEQUENCE [LARGE SCALE GENOMIC DNA]</scope>
    <source>
        <strain evidence="2 3">P78048</strain>
    </source>
</reference>
<dbReference type="AlphaFoldDB" id="A0AB34PME2"/>
<keyword evidence="1" id="KW-0472">Membrane</keyword>
<feature type="transmembrane region" description="Helical" evidence="1">
    <location>
        <begin position="78"/>
        <end position="94"/>
    </location>
</feature>
<evidence type="ECO:0000313" key="2">
    <source>
        <dbReference type="EMBL" id="KGR07283.1"/>
    </source>
</evidence>
<name>A0AB34PME2_CANAX</name>
<keyword evidence="1" id="KW-1133">Transmembrane helix</keyword>
<keyword evidence="1" id="KW-0812">Transmembrane</keyword>
<evidence type="ECO:0000313" key="3">
    <source>
        <dbReference type="Proteomes" id="UP000030161"/>
    </source>
</evidence>
<proteinExistence type="predicted"/>
<sequence length="119" mass="14437">MTRVHTHVHTFTHMYKYGQYDQISPPCARSFLVGHPRLLKDYWLLILILQSNHSLYIVHTKKRNFFFFLSFLRGFEMYLRVECLLLLLLLLFAINKKKIRNFICIKFPSVKYNFIAIFF</sequence>
<evidence type="ECO:0000256" key="1">
    <source>
        <dbReference type="SAM" id="Phobius"/>
    </source>
</evidence>
<accession>A0AB34PME2</accession>